<comment type="similarity">
    <text evidence="1">Belongs to the sigma-70 factor family. ECF subfamily.</text>
</comment>
<evidence type="ECO:0000259" key="6">
    <source>
        <dbReference type="Pfam" id="PF08281"/>
    </source>
</evidence>
<dbReference type="SUPFAM" id="SSF88946">
    <property type="entry name" value="Sigma2 domain of RNA polymerase sigma factors"/>
    <property type="match status" value="1"/>
</dbReference>
<dbReference type="EMBL" id="JAUJEB010000001">
    <property type="protein sequence ID" value="MDN5212283.1"/>
    <property type="molecule type" value="Genomic_DNA"/>
</dbReference>
<accession>A0ABT8L7S4</accession>
<evidence type="ECO:0000256" key="3">
    <source>
        <dbReference type="ARBA" id="ARBA00023082"/>
    </source>
</evidence>
<dbReference type="InterPro" id="IPR013324">
    <property type="entry name" value="RNA_pol_sigma_r3/r4-like"/>
</dbReference>
<dbReference type="InterPro" id="IPR013249">
    <property type="entry name" value="RNA_pol_sigma70_r4_t2"/>
</dbReference>
<protein>
    <submittedName>
        <fullName evidence="7">Sigma-70 family RNA polymerase sigma factor</fullName>
    </submittedName>
</protein>
<keyword evidence="5" id="KW-0472">Membrane</keyword>
<proteinExistence type="inferred from homology"/>
<evidence type="ECO:0000313" key="7">
    <source>
        <dbReference type="EMBL" id="MDN5212283.1"/>
    </source>
</evidence>
<keyword evidence="2" id="KW-0805">Transcription regulation</keyword>
<organism evidence="7 8">
    <name type="scientific">Agaribacillus aureus</name>
    <dbReference type="NCBI Taxonomy" id="3051825"/>
    <lineage>
        <taxon>Bacteria</taxon>
        <taxon>Pseudomonadati</taxon>
        <taxon>Bacteroidota</taxon>
        <taxon>Cytophagia</taxon>
        <taxon>Cytophagales</taxon>
        <taxon>Splendidivirgaceae</taxon>
        <taxon>Agaribacillus</taxon>
    </lineage>
</organism>
<name>A0ABT8L7S4_9BACT</name>
<dbReference type="Pfam" id="PF08281">
    <property type="entry name" value="Sigma70_r4_2"/>
    <property type="match status" value="1"/>
</dbReference>
<keyword evidence="5" id="KW-1133">Transmembrane helix</keyword>
<evidence type="ECO:0000256" key="1">
    <source>
        <dbReference type="ARBA" id="ARBA00010641"/>
    </source>
</evidence>
<dbReference type="InterPro" id="IPR039425">
    <property type="entry name" value="RNA_pol_sigma-70-like"/>
</dbReference>
<dbReference type="InterPro" id="IPR013325">
    <property type="entry name" value="RNA_pol_sigma_r2"/>
</dbReference>
<dbReference type="SUPFAM" id="SSF88659">
    <property type="entry name" value="Sigma3 and sigma4 domains of RNA polymerase sigma factors"/>
    <property type="match status" value="1"/>
</dbReference>
<dbReference type="NCBIfam" id="TIGR02937">
    <property type="entry name" value="sigma70-ECF"/>
    <property type="match status" value="1"/>
</dbReference>
<keyword evidence="3" id="KW-0731">Sigma factor</keyword>
<feature type="transmembrane region" description="Helical" evidence="5">
    <location>
        <begin position="173"/>
        <end position="190"/>
    </location>
</feature>
<sequence>MPDSVIWRKFKDGDEGAFVFIYRTYVNDLFQIGIQLSRDEALVKDCIQEFFIEIRNRIFNLSDTDNIRLYLIKSFRRKVIKYIKKKKRFLGQDQIKEAFFVELAIDENIINAQFNKEQLTKLNKALSQLKVKDREIIYYYFYENFSYDKIAKILDYTHVSSARRSVYKVLSRLRKMMIYAITILLWLIAIQSH</sequence>
<evidence type="ECO:0000256" key="2">
    <source>
        <dbReference type="ARBA" id="ARBA00023015"/>
    </source>
</evidence>
<reference evidence="7" key="1">
    <citation type="submission" date="2023-06" db="EMBL/GenBank/DDBJ databases">
        <title>Genomic of Agaribacillus aureum.</title>
        <authorList>
            <person name="Wang G."/>
        </authorList>
    </citation>
    <scope>NUCLEOTIDE SEQUENCE</scope>
    <source>
        <strain evidence="7">BMA12</strain>
    </source>
</reference>
<dbReference type="RefSeq" id="WP_346757602.1">
    <property type="nucleotide sequence ID" value="NZ_JAUJEB010000001.1"/>
</dbReference>
<dbReference type="Proteomes" id="UP001172083">
    <property type="component" value="Unassembled WGS sequence"/>
</dbReference>
<keyword evidence="5" id="KW-0812">Transmembrane</keyword>
<dbReference type="Gene3D" id="1.10.1740.10">
    <property type="match status" value="1"/>
</dbReference>
<evidence type="ECO:0000256" key="4">
    <source>
        <dbReference type="ARBA" id="ARBA00023163"/>
    </source>
</evidence>
<comment type="caution">
    <text evidence="7">The sequence shown here is derived from an EMBL/GenBank/DDBJ whole genome shotgun (WGS) entry which is preliminary data.</text>
</comment>
<keyword evidence="4" id="KW-0804">Transcription</keyword>
<evidence type="ECO:0000313" key="8">
    <source>
        <dbReference type="Proteomes" id="UP001172083"/>
    </source>
</evidence>
<dbReference type="PANTHER" id="PTHR43133">
    <property type="entry name" value="RNA POLYMERASE ECF-TYPE SIGMA FACTO"/>
    <property type="match status" value="1"/>
</dbReference>
<feature type="domain" description="RNA polymerase sigma factor 70 region 4 type 2" evidence="6">
    <location>
        <begin position="121"/>
        <end position="155"/>
    </location>
</feature>
<evidence type="ECO:0000256" key="5">
    <source>
        <dbReference type="SAM" id="Phobius"/>
    </source>
</evidence>
<keyword evidence="8" id="KW-1185">Reference proteome</keyword>
<dbReference type="Gene3D" id="1.10.10.10">
    <property type="entry name" value="Winged helix-like DNA-binding domain superfamily/Winged helix DNA-binding domain"/>
    <property type="match status" value="1"/>
</dbReference>
<dbReference type="InterPro" id="IPR036388">
    <property type="entry name" value="WH-like_DNA-bd_sf"/>
</dbReference>
<dbReference type="PANTHER" id="PTHR43133:SF46">
    <property type="entry name" value="RNA POLYMERASE SIGMA-70 FACTOR ECF SUBFAMILY"/>
    <property type="match status" value="1"/>
</dbReference>
<dbReference type="InterPro" id="IPR014284">
    <property type="entry name" value="RNA_pol_sigma-70_dom"/>
</dbReference>
<gene>
    <name evidence="7" type="ORF">QQ020_09495</name>
</gene>